<evidence type="ECO:0000313" key="8">
    <source>
        <dbReference type="Proteomes" id="UP001596045"/>
    </source>
</evidence>
<evidence type="ECO:0000256" key="4">
    <source>
        <dbReference type="PROSITE-ProRule" id="PRU00473"/>
    </source>
</evidence>
<proteinExistence type="predicted"/>
<comment type="caution">
    <text evidence="7">The sequence shown here is derived from an EMBL/GenBank/DDBJ whole genome shotgun (WGS) entry which is preliminary data.</text>
</comment>
<feature type="domain" description="OmpA-like" evidence="6">
    <location>
        <begin position="62"/>
        <end position="171"/>
    </location>
</feature>
<dbReference type="InterPro" id="IPR050330">
    <property type="entry name" value="Bact_OuterMem_StrucFunc"/>
</dbReference>
<dbReference type="PROSITE" id="PS51123">
    <property type="entry name" value="OMPA_2"/>
    <property type="match status" value="1"/>
</dbReference>
<sequence>MDNNDNEQKAALAIIGVIVGTVVVAVLAMAAYFGITAGKGDHAALLNAAAAQSSAPAALAAQAATGPAVAVKIFFETAKAEVPASAADDLAPVVNFLKANPAATVAVSGYHDASGNAEVNAEVSKERAKAVRDVLVLAGVEAARVTLEKPQVSLGGTDADARRVEVIAIGK</sequence>
<dbReference type="Pfam" id="PF00691">
    <property type="entry name" value="OmpA"/>
    <property type="match status" value="1"/>
</dbReference>
<dbReference type="SUPFAM" id="SSF103088">
    <property type="entry name" value="OmpA-like"/>
    <property type="match status" value="1"/>
</dbReference>
<evidence type="ECO:0000256" key="5">
    <source>
        <dbReference type="SAM" id="Phobius"/>
    </source>
</evidence>
<evidence type="ECO:0000256" key="2">
    <source>
        <dbReference type="ARBA" id="ARBA00023136"/>
    </source>
</evidence>
<organism evidence="7 8">
    <name type="scientific">Paraherbaspirillum soli</name>
    <dbReference type="NCBI Taxonomy" id="631222"/>
    <lineage>
        <taxon>Bacteria</taxon>
        <taxon>Pseudomonadati</taxon>
        <taxon>Pseudomonadota</taxon>
        <taxon>Betaproteobacteria</taxon>
        <taxon>Burkholderiales</taxon>
        <taxon>Oxalobacteraceae</taxon>
        <taxon>Paraherbaspirillum</taxon>
    </lineage>
</organism>
<dbReference type="InterPro" id="IPR006665">
    <property type="entry name" value="OmpA-like"/>
</dbReference>
<evidence type="ECO:0000256" key="1">
    <source>
        <dbReference type="ARBA" id="ARBA00004442"/>
    </source>
</evidence>
<dbReference type="PANTHER" id="PTHR30329:SF21">
    <property type="entry name" value="LIPOPROTEIN YIAD-RELATED"/>
    <property type="match status" value="1"/>
</dbReference>
<name>A0ABW0MB69_9BURK</name>
<dbReference type="CDD" id="cd07185">
    <property type="entry name" value="OmpA_C-like"/>
    <property type="match status" value="1"/>
</dbReference>
<keyword evidence="5" id="KW-0812">Transmembrane</keyword>
<dbReference type="PRINTS" id="PR01021">
    <property type="entry name" value="OMPADOMAIN"/>
</dbReference>
<evidence type="ECO:0000256" key="3">
    <source>
        <dbReference type="ARBA" id="ARBA00023237"/>
    </source>
</evidence>
<keyword evidence="8" id="KW-1185">Reference proteome</keyword>
<dbReference type="InterPro" id="IPR036737">
    <property type="entry name" value="OmpA-like_sf"/>
</dbReference>
<evidence type="ECO:0000259" key="6">
    <source>
        <dbReference type="PROSITE" id="PS51123"/>
    </source>
</evidence>
<dbReference type="InterPro" id="IPR006664">
    <property type="entry name" value="OMP_bac"/>
</dbReference>
<dbReference type="PANTHER" id="PTHR30329">
    <property type="entry name" value="STATOR ELEMENT OF FLAGELLAR MOTOR COMPLEX"/>
    <property type="match status" value="1"/>
</dbReference>
<evidence type="ECO:0000313" key="7">
    <source>
        <dbReference type="EMBL" id="MFC5474151.1"/>
    </source>
</evidence>
<gene>
    <name evidence="7" type="ORF">ACFPM8_09280</name>
</gene>
<keyword evidence="2 4" id="KW-0472">Membrane</keyword>
<protein>
    <submittedName>
        <fullName evidence="7">OmpA family protein</fullName>
    </submittedName>
</protein>
<dbReference type="EMBL" id="JBHSMT010000013">
    <property type="protein sequence ID" value="MFC5474151.1"/>
    <property type="molecule type" value="Genomic_DNA"/>
</dbReference>
<dbReference type="RefSeq" id="WP_378997217.1">
    <property type="nucleotide sequence ID" value="NZ_JBHSMT010000013.1"/>
</dbReference>
<dbReference type="Proteomes" id="UP001596045">
    <property type="component" value="Unassembled WGS sequence"/>
</dbReference>
<keyword evidence="5" id="KW-1133">Transmembrane helix</keyword>
<feature type="transmembrane region" description="Helical" evidence="5">
    <location>
        <begin position="12"/>
        <end position="35"/>
    </location>
</feature>
<comment type="subcellular location">
    <subcellularLocation>
        <location evidence="1">Cell outer membrane</location>
    </subcellularLocation>
</comment>
<reference evidence="8" key="1">
    <citation type="journal article" date="2019" name="Int. J. Syst. Evol. Microbiol.">
        <title>The Global Catalogue of Microorganisms (GCM) 10K type strain sequencing project: providing services to taxonomists for standard genome sequencing and annotation.</title>
        <authorList>
            <consortium name="The Broad Institute Genomics Platform"/>
            <consortium name="The Broad Institute Genome Sequencing Center for Infectious Disease"/>
            <person name="Wu L."/>
            <person name="Ma J."/>
        </authorList>
    </citation>
    <scope>NUCLEOTIDE SEQUENCE [LARGE SCALE GENOMIC DNA]</scope>
    <source>
        <strain evidence="8">JCM 17066</strain>
    </source>
</reference>
<accession>A0ABW0MB69</accession>
<keyword evidence="3" id="KW-0998">Cell outer membrane</keyword>
<dbReference type="Gene3D" id="3.30.1330.60">
    <property type="entry name" value="OmpA-like domain"/>
    <property type="match status" value="1"/>
</dbReference>